<evidence type="ECO:0000313" key="7">
    <source>
        <dbReference type="EMBL" id="EEJ71817.1"/>
    </source>
</evidence>
<evidence type="ECO:0000256" key="3">
    <source>
        <dbReference type="ARBA" id="ARBA00022692"/>
    </source>
</evidence>
<evidence type="ECO:0000256" key="2">
    <source>
        <dbReference type="ARBA" id="ARBA00009773"/>
    </source>
</evidence>
<dbReference type="AlphaFoldDB" id="C2ENR5"/>
<feature type="transmembrane region" description="Helical" evidence="6">
    <location>
        <begin position="317"/>
        <end position="350"/>
    </location>
</feature>
<feature type="transmembrane region" description="Helical" evidence="6">
    <location>
        <begin position="218"/>
        <end position="242"/>
    </location>
</feature>
<keyword evidence="8" id="KW-1185">Reference proteome</keyword>
<name>C2ENR5_9LACO</name>
<evidence type="ECO:0000313" key="8">
    <source>
        <dbReference type="Proteomes" id="UP000005583"/>
    </source>
</evidence>
<comment type="subcellular location">
    <subcellularLocation>
        <location evidence="1">Membrane</location>
        <topology evidence="1">Multi-pass membrane protein</topology>
    </subcellularLocation>
</comment>
<keyword evidence="4 6" id="KW-1133">Transmembrane helix</keyword>
<protein>
    <submittedName>
        <fullName evidence="7">Uncharacterized protein</fullName>
    </submittedName>
</protein>
<dbReference type="GO" id="GO:0055085">
    <property type="term" value="P:transmembrane transport"/>
    <property type="evidence" value="ECO:0007669"/>
    <property type="project" value="TreeGrafter"/>
</dbReference>
<feature type="transmembrane region" description="Helical" evidence="6">
    <location>
        <begin position="285"/>
        <end position="305"/>
    </location>
</feature>
<evidence type="ECO:0000256" key="4">
    <source>
        <dbReference type="ARBA" id="ARBA00022989"/>
    </source>
</evidence>
<comment type="similarity">
    <text evidence="2">Belongs to the autoinducer-2 exporter (AI-2E) (TC 2.A.86) family.</text>
</comment>
<dbReference type="EMBL" id="ACGU01000060">
    <property type="protein sequence ID" value="EEJ71817.1"/>
    <property type="molecule type" value="Genomic_DNA"/>
</dbReference>
<dbReference type="STRING" id="525365.HMPREF0548_1311"/>
<evidence type="ECO:0000256" key="5">
    <source>
        <dbReference type="ARBA" id="ARBA00023136"/>
    </source>
</evidence>
<feature type="transmembrane region" description="Helical" evidence="6">
    <location>
        <begin position="248"/>
        <end position="273"/>
    </location>
</feature>
<evidence type="ECO:0000256" key="6">
    <source>
        <dbReference type="SAM" id="Phobius"/>
    </source>
</evidence>
<dbReference type="eggNOG" id="COG0628">
    <property type="taxonomic scope" value="Bacteria"/>
</dbReference>
<dbReference type="GO" id="GO:0016020">
    <property type="term" value="C:membrane"/>
    <property type="evidence" value="ECO:0007669"/>
    <property type="project" value="UniProtKB-SubCell"/>
</dbReference>
<proteinExistence type="inferred from homology"/>
<dbReference type="Proteomes" id="UP000005583">
    <property type="component" value="Unassembled WGS sequence"/>
</dbReference>
<reference evidence="7 8" key="1">
    <citation type="submission" date="2009-01" db="EMBL/GenBank/DDBJ databases">
        <authorList>
            <person name="Qin X."/>
            <person name="Bachman B."/>
            <person name="Battles P."/>
            <person name="Bell A."/>
            <person name="Bess C."/>
            <person name="Bickham C."/>
            <person name="Chaboub L."/>
            <person name="Chen D."/>
            <person name="Coyle M."/>
            <person name="Deiros D.R."/>
            <person name="Dinh H."/>
            <person name="Forbes L."/>
            <person name="Fowler G."/>
            <person name="Francisco L."/>
            <person name="Fu Q."/>
            <person name="Gubbala S."/>
            <person name="Hale W."/>
            <person name="Han Y."/>
            <person name="Hemphill L."/>
            <person name="Highlander S.K."/>
            <person name="Hirani K."/>
            <person name="Hogues M."/>
            <person name="Jackson L."/>
            <person name="Jakkamsetti A."/>
            <person name="Javaid M."/>
            <person name="Jiang H."/>
            <person name="Korchina V."/>
            <person name="Kovar C."/>
            <person name="Lara F."/>
            <person name="Lee S."/>
            <person name="Mata R."/>
            <person name="Mathew T."/>
            <person name="Moen C."/>
            <person name="Morales K."/>
            <person name="Munidasa M."/>
            <person name="Nazareth L."/>
            <person name="Ngo R."/>
            <person name="Nguyen L."/>
            <person name="Okwuonu G."/>
            <person name="Ongeri F."/>
            <person name="Patil S."/>
            <person name="Petrosino J."/>
            <person name="Pham C."/>
            <person name="Pham P."/>
            <person name="Pu L.-L."/>
            <person name="Puazo M."/>
            <person name="Raj R."/>
            <person name="Reid J."/>
            <person name="Rouhana J."/>
            <person name="Saada N."/>
            <person name="Shang Y."/>
            <person name="Simmons D."/>
            <person name="Thornton R."/>
            <person name="Warren J."/>
            <person name="Weissenberger G."/>
            <person name="Zhang J."/>
            <person name="Zhang L."/>
            <person name="Zhou C."/>
            <person name="Zhu D."/>
            <person name="Muzny D."/>
            <person name="Worley K."/>
            <person name="Gibbs R."/>
        </authorList>
    </citation>
    <scope>NUCLEOTIDE SEQUENCE [LARGE SCALE GENOMIC DNA]</scope>
    <source>
        <strain evidence="7 8">DSM 16047</strain>
    </source>
</reference>
<feature type="transmembrane region" description="Helical" evidence="6">
    <location>
        <begin position="56"/>
        <end position="74"/>
    </location>
</feature>
<gene>
    <name evidence="7" type="ORF">HMPREF0548_1311</name>
</gene>
<sequence>MHKRKKGSWYNQTIEKRGLIMDTAWQRFKNNVPLRRFIVFLLIVAFLYEMRAMTNTILLTFIFTYVIVHLIHLVQRYLPKMPTGVIVVITFLIILALLYFVITVYLPMLAAQITKMIKSVMAFYESNESSRLMSYVTRYISKAELIEQAKHAMTIAFHTATSIGTLTIATFMSLILSFFYTIELDKMREFSALFVRSGYLKWLFEDIRYFGKKFTNTFGVVLEAQFFIAICNTVLTMIGLAVMKMPQIIALGLMVFILSLVPVAGVIISLIPLSIVGYSVGGIRYVIYIFIMIMIIHAIEAYVLNPKFMASKTELPIFYTFLVLLVAEHFWGTWGLIVGVPIFTFLLDVLDIKPSKKGKKKVLSK</sequence>
<dbReference type="Pfam" id="PF01594">
    <property type="entry name" value="AI-2E_transport"/>
    <property type="match status" value="1"/>
</dbReference>
<dbReference type="InterPro" id="IPR002549">
    <property type="entry name" value="AI-2E-like"/>
</dbReference>
<feature type="transmembrane region" description="Helical" evidence="6">
    <location>
        <begin position="155"/>
        <end position="180"/>
    </location>
</feature>
<organism evidence="7 8">
    <name type="scientific">Lactobacillus ultunensis DSM 16047</name>
    <dbReference type="NCBI Taxonomy" id="525365"/>
    <lineage>
        <taxon>Bacteria</taxon>
        <taxon>Bacillati</taxon>
        <taxon>Bacillota</taxon>
        <taxon>Bacilli</taxon>
        <taxon>Lactobacillales</taxon>
        <taxon>Lactobacillaceae</taxon>
        <taxon>Lactobacillus</taxon>
    </lineage>
</organism>
<dbReference type="HOGENOM" id="CLU_053149_0_0_9"/>
<dbReference type="PANTHER" id="PTHR21716:SF62">
    <property type="entry name" value="TRANSPORT PROTEIN YDBI-RELATED"/>
    <property type="match status" value="1"/>
</dbReference>
<comment type="caution">
    <text evidence="7">The sequence shown here is derived from an EMBL/GenBank/DDBJ whole genome shotgun (WGS) entry which is preliminary data.</text>
</comment>
<keyword evidence="5 6" id="KW-0472">Membrane</keyword>
<keyword evidence="3 6" id="KW-0812">Transmembrane</keyword>
<evidence type="ECO:0000256" key="1">
    <source>
        <dbReference type="ARBA" id="ARBA00004141"/>
    </source>
</evidence>
<dbReference type="PANTHER" id="PTHR21716">
    <property type="entry name" value="TRANSMEMBRANE PROTEIN"/>
    <property type="match status" value="1"/>
</dbReference>
<feature type="transmembrane region" description="Helical" evidence="6">
    <location>
        <begin position="86"/>
        <end position="106"/>
    </location>
</feature>
<accession>C2ENR5</accession>